<dbReference type="OrthoDB" id="9810086at2"/>
<evidence type="ECO:0000256" key="6">
    <source>
        <dbReference type="ARBA" id="ARBA00023136"/>
    </source>
</evidence>
<gene>
    <name evidence="8" type="ORF">IJ22_01470</name>
</gene>
<keyword evidence="5 7" id="KW-1133">Transmembrane helix</keyword>
<feature type="transmembrane region" description="Helical" evidence="7">
    <location>
        <begin position="178"/>
        <end position="200"/>
    </location>
</feature>
<evidence type="ECO:0000256" key="1">
    <source>
        <dbReference type="ARBA" id="ARBA00004651"/>
    </source>
</evidence>
<feature type="transmembrane region" description="Helical" evidence="7">
    <location>
        <begin position="135"/>
        <end position="157"/>
    </location>
</feature>
<keyword evidence="2 7" id="KW-0813">Transport</keyword>
<name>A0A0U2ILD0_9BACL</name>
<evidence type="ECO:0000256" key="5">
    <source>
        <dbReference type="ARBA" id="ARBA00022989"/>
    </source>
</evidence>
<feature type="transmembrane region" description="Helical" evidence="7">
    <location>
        <begin position="62"/>
        <end position="89"/>
    </location>
</feature>
<dbReference type="GO" id="GO:0005886">
    <property type="term" value="C:plasma membrane"/>
    <property type="evidence" value="ECO:0007669"/>
    <property type="project" value="UniProtKB-SubCell"/>
</dbReference>
<feature type="transmembrane region" description="Helical" evidence="7">
    <location>
        <begin position="101"/>
        <end position="123"/>
    </location>
</feature>
<dbReference type="Gene3D" id="1.10.3720.10">
    <property type="entry name" value="MetI-like"/>
    <property type="match status" value="1"/>
</dbReference>
<organism evidence="8 9">
    <name type="scientific">Paenibacillus naphthalenovorans</name>
    <dbReference type="NCBI Taxonomy" id="162209"/>
    <lineage>
        <taxon>Bacteria</taxon>
        <taxon>Bacillati</taxon>
        <taxon>Bacillota</taxon>
        <taxon>Bacilli</taxon>
        <taxon>Bacillales</taxon>
        <taxon>Paenibacillaceae</taxon>
        <taxon>Paenibacillus</taxon>
    </lineage>
</organism>
<dbReference type="RefSeq" id="WP_062406465.1">
    <property type="nucleotide sequence ID" value="NZ_BJCS01000008.1"/>
</dbReference>
<protein>
    <submittedName>
        <fullName evidence="8">Mannitol ABC transporter permease</fullName>
    </submittedName>
</protein>
<evidence type="ECO:0000313" key="8">
    <source>
        <dbReference type="EMBL" id="ALS20539.1"/>
    </source>
</evidence>
<dbReference type="Proteomes" id="UP000061660">
    <property type="component" value="Chromosome"/>
</dbReference>
<proteinExistence type="inferred from homology"/>
<accession>A0A0U2ILD0</accession>
<keyword evidence="4 7" id="KW-0812">Transmembrane</keyword>
<comment type="similarity">
    <text evidence="7">Belongs to the binding-protein-dependent transport system permease family.</text>
</comment>
<dbReference type="PANTHER" id="PTHR32243">
    <property type="entry name" value="MALTOSE TRANSPORT SYSTEM PERMEASE-RELATED"/>
    <property type="match status" value="1"/>
</dbReference>
<sequence length="270" mass="30369">MPGKKIWINGFVYAALVLFLFPIFWVMFTSIKTSTQAFQIPPVWIFKPTFENYVYVFRSQPFFYYLLNSLIVTVLSTGLSLLIGTLTGYSLARFRIKGQKWISFSVFFTKMFPPVVLVVPFFIMFRSIGATDSLYSLTLAYIAFNLPFVTWLMWGFLRELPESLEEAALIDGMSRFGAMCRIVLPLAKPGLAVSAIFAAMNSWNEFLFALSLTGIKAKTLPVMAANFVTQDAILWGPVTATGTMLMIPMFIFTLLVQRHIVSGLAMGAVK</sequence>
<dbReference type="EMBL" id="CP013652">
    <property type="protein sequence ID" value="ALS20539.1"/>
    <property type="molecule type" value="Genomic_DNA"/>
</dbReference>
<keyword evidence="6 7" id="KW-0472">Membrane</keyword>
<dbReference type="InterPro" id="IPR000515">
    <property type="entry name" value="MetI-like"/>
</dbReference>
<keyword evidence="9" id="KW-1185">Reference proteome</keyword>
<evidence type="ECO:0000256" key="2">
    <source>
        <dbReference type="ARBA" id="ARBA00022448"/>
    </source>
</evidence>
<evidence type="ECO:0000256" key="3">
    <source>
        <dbReference type="ARBA" id="ARBA00022475"/>
    </source>
</evidence>
<keyword evidence="3" id="KW-1003">Cell membrane</keyword>
<dbReference type="PANTHER" id="PTHR32243:SF18">
    <property type="entry name" value="INNER MEMBRANE ABC TRANSPORTER PERMEASE PROTEIN YCJP"/>
    <property type="match status" value="1"/>
</dbReference>
<dbReference type="AlphaFoldDB" id="A0A0U2ILD0"/>
<evidence type="ECO:0000313" key="9">
    <source>
        <dbReference type="Proteomes" id="UP000061660"/>
    </source>
</evidence>
<feature type="transmembrane region" description="Helical" evidence="7">
    <location>
        <begin position="7"/>
        <end position="28"/>
    </location>
</feature>
<reference evidence="9" key="1">
    <citation type="submission" date="2015-12" db="EMBL/GenBank/DDBJ databases">
        <title>Complete genome sequences of two moderately thermophilic Paenibacillus species.</title>
        <authorList>
            <person name="Butler R.III."/>
            <person name="Wang J."/>
            <person name="Stark B.C."/>
            <person name="Pombert J.-F."/>
        </authorList>
    </citation>
    <scope>NUCLEOTIDE SEQUENCE [LARGE SCALE GENOMIC DNA]</scope>
    <source>
        <strain evidence="9">32O-Y</strain>
    </source>
</reference>
<dbReference type="Pfam" id="PF00528">
    <property type="entry name" value="BPD_transp_1"/>
    <property type="match status" value="1"/>
</dbReference>
<dbReference type="InterPro" id="IPR050901">
    <property type="entry name" value="BP-dep_ABC_trans_perm"/>
</dbReference>
<dbReference type="SUPFAM" id="SSF161098">
    <property type="entry name" value="MetI-like"/>
    <property type="match status" value="1"/>
</dbReference>
<dbReference type="CDD" id="cd06261">
    <property type="entry name" value="TM_PBP2"/>
    <property type="match status" value="1"/>
</dbReference>
<dbReference type="GO" id="GO:0055085">
    <property type="term" value="P:transmembrane transport"/>
    <property type="evidence" value="ECO:0007669"/>
    <property type="project" value="InterPro"/>
</dbReference>
<dbReference type="PATRIC" id="fig|162209.4.peg.147"/>
<reference evidence="8 9" key="2">
    <citation type="journal article" date="2016" name="Genome Announc.">
        <title>Complete Genome Sequences of Two Interactive Moderate Thermophiles, Paenibacillus napthalenovorans 32O-Y and Paenibacillus sp. 32O-W.</title>
        <authorList>
            <person name="Butler R.R.III."/>
            <person name="Wang J."/>
            <person name="Stark B.C."/>
            <person name="Pombert J.F."/>
        </authorList>
    </citation>
    <scope>NUCLEOTIDE SEQUENCE [LARGE SCALE GENOMIC DNA]</scope>
    <source>
        <strain evidence="8 9">32O-Y</strain>
    </source>
</reference>
<dbReference type="InterPro" id="IPR035906">
    <property type="entry name" value="MetI-like_sf"/>
</dbReference>
<dbReference type="STRING" id="162209.IJ22_01470"/>
<dbReference type="KEGG" id="pnp:IJ22_01470"/>
<dbReference type="PROSITE" id="PS50928">
    <property type="entry name" value="ABC_TM1"/>
    <property type="match status" value="1"/>
</dbReference>
<evidence type="ECO:0000256" key="7">
    <source>
        <dbReference type="RuleBase" id="RU363032"/>
    </source>
</evidence>
<feature type="transmembrane region" description="Helical" evidence="7">
    <location>
        <begin position="232"/>
        <end position="256"/>
    </location>
</feature>
<evidence type="ECO:0000256" key="4">
    <source>
        <dbReference type="ARBA" id="ARBA00022692"/>
    </source>
</evidence>
<comment type="subcellular location">
    <subcellularLocation>
        <location evidence="1 7">Cell membrane</location>
        <topology evidence="1 7">Multi-pass membrane protein</topology>
    </subcellularLocation>
</comment>